<protein>
    <submittedName>
        <fullName evidence="3">Uncharacterized protein</fullName>
    </submittedName>
</protein>
<dbReference type="InterPro" id="IPR043993">
    <property type="entry name" value="T4SS_pilin"/>
</dbReference>
<keyword evidence="1" id="KW-1133">Transmembrane helix</keyword>
<reference evidence="3 4" key="1">
    <citation type="journal article" date="2016" name="Nat. Commun.">
        <title>Thousands of microbial genomes shed light on interconnected biogeochemical processes in an aquifer system.</title>
        <authorList>
            <person name="Anantharaman K."/>
            <person name="Brown C.T."/>
            <person name="Hug L.A."/>
            <person name="Sharon I."/>
            <person name="Castelle C.J."/>
            <person name="Probst A.J."/>
            <person name="Thomas B.C."/>
            <person name="Singh A."/>
            <person name="Wilkins M.J."/>
            <person name="Karaoz U."/>
            <person name="Brodie E.L."/>
            <person name="Williams K.H."/>
            <person name="Hubbard S.S."/>
            <person name="Banfield J.F."/>
        </authorList>
    </citation>
    <scope>NUCLEOTIDE SEQUENCE [LARGE SCALE GENOMIC DNA]</scope>
</reference>
<feature type="chain" id="PRO_5009583838" evidence="2">
    <location>
        <begin position="21"/>
        <end position="120"/>
    </location>
</feature>
<name>A0A1G2P380_9BACT</name>
<evidence type="ECO:0000313" key="4">
    <source>
        <dbReference type="Proteomes" id="UP000177269"/>
    </source>
</evidence>
<feature type="signal peptide" evidence="2">
    <location>
        <begin position="1"/>
        <end position="20"/>
    </location>
</feature>
<feature type="transmembrane region" description="Helical" evidence="1">
    <location>
        <begin position="78"/>
        <end position="97"/>
    </location>
</feature>
<comment type="caution">
    <text evidence="3">The sequence shown here is derived from an EMBL/GenBank/DDBJ whole genome shotgun (WGS) entry which is preliminary data.</text>
</comment>
<proteinExistence type="predicted"/>
<accession>A0A1G2P380</accession>
<keyword evidence="2" id="KW-0732">Signal</keyword>
<dbReference type="Proteomes" id="UP000177269">
    <property type="component" value="Unassembled WGS sequence"/>
</dbReference>
<dbReference type="AlphaFoldDB" id="A0A1G2P380"/>
<dbReference type="EMBL" id="MHSK01000017">
    <property type="protein sequence ID" value="OHA42169.1"/>
    <property type="molecule type" value="Genomic_DNA"/>
</dbReference>
<keyword evidence="1" id="KW-0472">Membrane</keyword>
<feature type="transmembrane region" description="Helical" evidence="1">
    <location>
        <begin position="44"/>
        <end position="66"/>
    </location>
</feature>
<evidence type="ECO:0000313" key="3">
    <source>
        <dbReference type="EMBL" id="OHA42169.1"/>
    </source>
</evidence>
<gene>
    <name evidence="3" type="ORF">A3G52_00230</name>
</gene>
<evidence type="ECO:0000256" key="2">
    <source>
        <dbReference type="SAM" id="SignalP"/>
    </source>
</evidence>
<organism evidence="3 4">
    <name type="scientific">Candidatus Taylorbacteria bacterium RIFCSPLOWO2_12_FULL_43_20</name>
    <dbReference type="NCBI Taxonomy" id="1802332"/>
    <lineage>
        <taxon>Bacteria</taxon>
        <taxon>Candidatus Tayloriibacteriota</taxon>
    </lineage>
</organism>
<dbReference type="Pfam" id="PF18895">
    <property type="entry name" value="T4SS_pilin"/>
    <property type="match status" value="1"/>
</dbReference>
<evidence type="ECO:0000256" key="1">
    <source>
        <dbReference type="SAM" id="Phobius"/>
    </source>
</evidence>
<sequence length="120" mass="13185">MKKVCILITLALISPVFVFAQNDARDLPLLGTLIPQFGNLVGKLTTIVFAVALLVFFWGVAKYIFLSGSEEAKARGKRIMTGGIIALFIMVSIWGIVEFIRKDFGISDDKTIGVPRVKPQ</sequence>
<keyword evidence="1" id="KW-0812">Transmembrane</keyword>